<dbReference type="PANTHER" id="PTHR12128:SF52">
    <property type="entry name" value="4-HYDROXY-2-OXOGLUTARATE ALDOLASE, MITOCHONDRIAL-RELATED"/>
    <property type="match status" value="1"/>
</dbReference>
<dbReference type="Gene3D" id="3.20.20.70">
    <property type="entry name" value="Aldolase class I"/>
    <property type="match status" value="1"/>
</dbReference>
<evidence type="ECO:0000256" key="2">
    <source>
        <dbReference type="PIRSR" id="PIRSR001365-1"/>
    </source>
</evidence>
<comment type="similarity">
    <text evidence="1">Belongs to the DapA family.</text>
</comment>
<dbReference type="AlphaFoldDB" id="A0AA38RTR9"/>
<dbReference type="EMBL" id="JANBVO010000001">
    <property type="protein sequence ID" value="KAJ9157968.1"/>
    <property type="molecule type" value="Genomic_DNA"/>
</dbReference>
<evidence type="ECO:0000256" key="1">
    <source>
        <dbReference type="PIRNR" id="PIRNR001365"/>
    </source>
</evidence>
<gene>
    <name evidence="4" type="ORF">NKR23_g434</name>
</gene>
<evidence type="ECO:0000313" key="4">
    <source>
        <dbReference type="EMBL" id="KAJ9157968.1"/>
    </source>
</evidence>
<protein>
    <submittedName>
        <fullName evidence="4">Dihydrodipicolinate synthase</fullName>
    </submittedName>
</protein>
<dbReference type="InterPro" id="IPR002220">
    <property type="entry name" value="DapA-like"/>
</dbReference>
<dbReference type="SUPFAM" id="SSF51569">
    <property type="entry name" value="Aldolase"/>
    <property type="match status" value="1"/>
</dbReference>
<organism evidence="4 5">
    <name type="scientific">Pleurostoma richardsiae</name>
    <dbReference type="NCBI Taxonomy" id="41990"/>
    <lineage>
        <taxon>Eukaryota</taxon>
        <taxon>Fungi</taxon>
        <taxon>Dikarya</taxon>
        <taxon>Ascomycota</taxon>
        <taxon>Pezizomycotina</taxon>
        <taxon>Sordariomycetes</taxon>
        <taxon>Sordariomycetidae</taxon>
        <taxon>Calosphaeriales</taxon>
        <taxon>Pleurostomataceae</taxon>
        <taxon>Pleurostoma</taxon>
    </lineage>
</organism>
<dbReference type="PANTHER" id="PTHR12128">
    <property type="entry name" value="DIHYDRODIPICOLINATE SYNTHASE"/>
    <property type="match status" value="1"/>
</dbReference>
<feature type="active site" description="Schiff-base intermediate with substrate" evidence="2">
    <location>
        <position position="184"/>
    </location>
</feature>
<dbReference type="PRINTS" id="PR00146">
    <property type="entry name" value="DHPICSNTHASE"/>
</dbReference>
<dbReference type="Proteomes" id="UP001174694">
    <property type="component" value="Unassembled WGS sequence"/>
</dbReference>
<keyword evidence="5" id="KW-1185">Reference proteome</keyword>
<accession>A0AA38RTR9</accession>
<dbReference type="PIRSF" id="PIRSF001365">
    <property type="entry name" value="DHDPS"/>
    <property type="match status" value="1"/>
</dbReference>
<dbReference type="SMART" id="SM01130">
    <property type="entry name" value="DHDPS"/>
    <property type="match status" value="1"/>
</dbReference>
<comment type="caution">
    <text evidence="4">The sequence shown here is derived from an EMBL/GenBank/DDBJ whole genome shotgun (WGS) entry which is preliminary data.</text>
</comment>
<dbReference type="GO" id="GO:0008840">
    <property type="term" value="F:4-hydroxy-tetrahydrodipicolinate synthase activity"/>
    <property type="evidence" value="ECO:0007669"/>
    <property type="project" value="TreeGrafter"/>
</dbReference>
<name>A0AA38RTR9_9PEZI</name>
<evidence type="ECO:0000313" key="5">
    <source>
        <dbReference type="Proteomes" id="UP001174694"/>
    </source>
</evidence>
<keyword evidence="1" id="KW-0456">Lyase</keyword>
<evidence type="ECO:0000256" key="3">
    <source>
        <dbReference type="PIRSR" id="PIRSR001365-2"/>
    </source>
</evidence>
<feature type="active site" description="Proton donor/acceptor" evidence="2">
    <location>
        <position position="155"/>
    </location>
</feature>
<sequence>MTVSNHTSRRTTERALVPGIYIPTVAFFDPDTEDLDLDATARHAVRLVSCGAAGLAVQGSNGEAVHLTRDERRLVVETTRSALRDAGFESTPLLVGCGAQSTRETLALCREAHKAGGDFALVLPPSYYGGLFARETVLEFFRDVADQSPIPLVIYNYPGATPSVDLSSDVIISLGSHPNIVGCKFTCGNTGKLARVAAAFRGKGKGEFLCFAGSADFTLPALAAGGAGVIGGVANVAPKACVKLFDLYQSGAQKETRSLQEVVGRGDWAAIQSGVIGVKVALQEYFGYGAWARKPLPRPSGAERQAIVDGFRELVELEKTL</sequence>
<dbReference type="Pfam" id="PF00701">
    <property type="entry name" value="DHDPS"/>
    <property type="match status" value="1"/>
</dbReference>
<proteinExistence type="inferred from homology"/>
<reference evidence="4" key="1">
    <citation type="submission" date="2022-07" db="EMBL/GenBank/DDBJ databases">
        <title>Fungi with potential for degradation of polypropylene.</title>
        <authorList>
            <person name="Gostincar C."/>
        </authorList>
    </citation>
    <scope>NUCLEOTIDE SEQUENCE</scope>
    <source>
        <strain evidence="4">EXF-13308</strain>
    </source>
</reference>
<feature type="binding site" evidence="3">
    <location>
        <position position="230"/>
    </location>
    <ligand>
        <name>pyruvate</name>
        <dbReference type="ChEBI" id="CHEBI:15361"/>
    </ligand>
</feature>
<dbReference type="InterPro" id="IPR013785">
    <property type="entry name" value="Aldolase_TIM"/>
</dbReference>
<dbReference type="CDD" id="cd00408">
    <property type="entry name" value="DHDPS-like"/>
    <property type="match status" value="1"/>
</dbReference>